<feature type="domain" description="MULE transposase" evidence="1">
    <location>
        <begin position="170"/>
        <end position="248"/>
    </location>
</feature>
<dbReference type="Pfam" id="PF10551">
    <property type="entry name" value="MULE"/>
    <property type="match status" value="1"/>
</dbReference>
<accession>A0A7I5EBQ0</accession>
<dbReference type="Proteomes" id="UP000025227">
    <property type="component" value="Unplaced"/>
</dbReference>
<dbReference type="OMA" id="QMACENG"/>
<keyword evidence="2" id="KW-1185">Reference proteome</keyword>
<dbReference type="OrthoDB" id="5839148at2759"/>
<evidence type="ECO:0000313" key="3">
    <source>
        <dbReference type="WBParaSite" id="HCON_00126280-00001"/>
    </source>
</evidence>
<evidence type="ECO:0000313" key="2">
    <source>
        <dbReference type="Proteomes" id="UP000025227"/>
    </source>
</evidence>
<evidence type="ECO:0000259" key="1">
    <source>
        <dbReference type="Pfam" id="PF10551"/>
    </source>
</evidence>
<dbReference type="AlphaFoldDB" id="A0A7I5EBQ0"/>
<dbReference type="WBParaSite" id="HCON_00126280-00001">
    <property type="protein sequence ID" value="HCON_00126280-00001"/>
    <property type="gene ID" value="HCON_00126280"/>
</dbReference>
<reference evidence="3" key="1">
    <citation type="submission" date="2020-12" db="UniProtKB">
        <authorList>
            <consortium name="WormBaseParasite"/>
        </authorList>
    </citation>
    <scope>IDENTIFICATION</scope>
    <source>
        <strain evidence="3">MHco3</strain>
    </source>
</reference>
<organism evidence="2 3">
    <name type="scientific">Haemonchus contortus</name>
    <name type="common">Barber pole worm</name>
    <dbReference type="NCBI Taxonomy" id="6289"/>
    <lineage>
        <taxon>Eukaryota</taxon>
        <taxon>Metazoa</taxon>
        <taxon>Ecdysozoa</taxon>
        <taxon>Nematoda</taxon>
        <taxon>Chromadorea</taxon>
        <taxon>Rhabditida</taxon>
        <taxon>Rhabditina</taxon>
        <taxon>Rhabditomorpha</taxon>
        <taxon>Strongyloidea</taxon>
        <taxon>Trichostrongylidae</taxon>
        <taxon>Haemonchus</taxon>
    </lineage>
</organism>
<dbReference type="InterPro" id="IPR018289">
    <property type="entry name" value="MULE_transposase_dom"/>
</dbReference>
<proteinExistence type="predicted"/>
<protein>
    <submittedName>
        <fullName evidence="3">MULE domain-containing protein</fullName>
    </submittedName>
</protein>
<sequence>MGPAIKVIGDEFMSDPYTLAHECSPAKYVEERGTRAVYEELQKIREDPSYAGKQPVKVFIDLIAKNRDTENEEIADGIRAAIRKAGCRSRRRGIQKNINLWQNRSVTMENVPEEFRVLHDGSLFLQVQEAGFHVYYSAKTIQMACENGLHTIVADGVHSLHPKCLGRYAQLYSLHGVCSHGVEVPLVFCITEKKTREVYKKIFEQLKRNIEGEGPQRIVLDFEKAAIQAAKLVFPSATIEGCAFHLAQAWNRKRDSLALRKHIQGHSRDDRIVKWWQTIKGIVFLPAELLSEVRALQRPPVPQDHAAYDKCLEFLDYLKSNWMSGPFKDLWCKWKLKELRTTNLAEAFHRRLQVLAGVDHPPLSTLIDVMRGLNYEAKAALIRLKENPEGARTLQRNYQQRKEKIYEEMERFDELQQQGVSRQEIREFCIKMSRYVTNKTI</sequence>
<name>A0A7I5EBQ0_HAECO</name>